<evidence type="ECO:0000256" key="5">
    <source>
        <dbReference type="ARBA" id="ARBA00022833"/>
    </source>
</evidence>
<dbReference type="STRING" id="157072.A0A024TPH1"/>
<keyword evidence="4" id="KW-0863">Zinc-finger</keyword>
<feature type="region of interest" description="Disordered" evidence="10">
    <location>
        <begin position="38"/>
        <end position="73"/>
    </location>
</feature>
<keyword evidence="6" id="KW-0805">Transcription regulation</keyword>
<evidence type="ECO:0000256" key="2">
    <source>
        <dbReference type="ARBA" id="ARBA00006899"/>
    </source>
</evidence>
<dbReference type="PANTHER" id="PTHR31576:SF2">
    <property type="entry name" value="TATA BOX-BINDING PROTEIN-ASSOCIATED FACTOR RNA POLYMERASE I SUBUNIT B"/>
    <property type="match status" value="1"/>
</dbReference>
<gene>
    <name evidence="12" type="ORF">H310_11166</name>
</gene>
<feature type="region of interest" description="Disordered" evidence="10">
    <location>
        <begin position="458"/>
        <end position="482"/>
    </location>
</feature>
<feature type="domain" description="Rrn7/TAF1B N-terminal cyclin" evidence="11">
    <location>
        <begin position="89"/>
        <end position="218"/>
    </location>
</feature>
<reference evidence="12" key="1">
    <citation type="submission" date="2013-12" db="EMBL/GenBank/DDBJ databases">
        <title>The Genome Sequence of Aphanomyces invadans NJM9701.</title>
        <authorList>
            <consortium name="The Broad Institute Genomics Platform"/>
            <person name="Russ C."/>
            <person name="Tyler B."/>
            <person name="van West P."/>
            <person name="Dieguez-Uribeondo J."/>
            <person name="Young S.K."/>
            <person name="Zeng Q."/>
            <person name="Gargeya S."/>
            <person name="Fitzgerald M."/>
            <person name="Abouelleil A."/>
            <person name="Alvarado L."/>
            <person name="Chapman S.B."/>
            <person name="Gainer-Dewar J."/>
            <person name="Goldberg J."/>
            <person name="Griggs A."/>
            <person name="Gujja S."/>
            <person name="Hansen M."/>
            <person name="Howarth C."/>
            <person name="Imamovic A."/>
            <person name="Ireland A."/>
            <person name="Larimer J."/>
            <person name="McCowan C."/>
            <person name="Murphy C."/>
            <person name="Pearson M."/>
            <person name="Poon T.W."/>
            <person name="Priest M."/>
            <person name="Roberts A."/>
            <person name="Saif S."/>
            <person name="Shea T."/>
            <person name="Sykes S."/>
            <person name="Wortman J."/>
            <person name="Nusbaum C."/>
            <person name="Birren B."/>
        </authorList>
    </citation>
    <scope>NUCLEOTIDE SEQUENCE [LARGE SCALE GENOMIC DNA]</scope>
    <source>
        <strain evidence="12">NJM9701</strain>
    </source>
</reference>
<sequence>MDSVLQCRTCGAEGERNFSSNDLGESVCNLCGTQSFQQSRNETQDEDDAYSKGGARPKRIHRGGPKDPKKAKLKRKRQLITLDNCLHVVQRMLHIQAQALAQLVHDPELPATVKSLWFHFLRMWEVSASRPLLNVFLDYSGSPEDLQQLEDSGYETEWNLHLKSTMDFRLFAKFTYRHLLGLLYLACRSRQLGVLTSDIFFWVHTGQVPYANLLAQLPADLQASVYPVRGYFDTRKKQNTICASIVAENANYLHHHLDLKLPPFNHGVAALNLCRSFQFPDTVRLNHVRLMAEYYLHATAEVVDELQMAHRYVRCEIDFVGVMVAAIKMTRGWNVWQYNQSHHPIRASHPSQTPMSPTTRASRTLVTLSTHVSTTARGESGALVTCFPDDPTPILRHQIPAFVDMCQRSLSTKSKLPVVLESHREALDRVSRDMANVETTYGVHPVVAFAPHYDGGRPQPTTGRWVQDGGSSDRVDGRTDGTEDDGTYFYPIYYHSMRNSGLAAWHGPLEFVVDMLSQYVDVPPGVVRESAEQVDRTISNRHFRS</sequence>
<dbReference type="OrthoDB" id="266138at2759"/>
<evidence type="ECO:0000256" key="9">
    <source>
        <dbReference type="ARBA" id="ARBA00023242"/>
    </source>
</evidence>
<evidence type="ECO:0000256" key="6">
    <source>
        <dbReference type="ARBA" id="ARBA00023015"/>
    </source>
</evidence>
<evidence type="ECO:0000256" key="10">
    <source>
        <dbReference type="SAM" id="MobiDB-lite"/>
    </source>
</evidence>
<dbReference type="AlphaFoldDB" id="A0A024TPH1"/>
<comment type="similarity">
    <text evidence="2">Belongs to the RRN7/TAF1B family.</text>
</comment>
<dbReference type="GO" id="GO:0008270">
    <property type="term" value="F:zinc ion binding"/>
    <property type="evidence" value="ECO:0007669"/>
    <property type="project" value="UniProtKB-KW"/>
</dbReference>
<feature type="compositionally biased region" description="Basic and acidic residues" evidence="10">
    <location>
        <begin position="471"/>
        <end position="481"/>
    </location>
</feature>
<dbReference type="InterPro" id="IPR033599">
    <property type="entry name" value="TAF1B/Rrn7"/>
</dbReference>
<keyword evidence="7" id="KW-0238">DNA-binding</keyword>
<comment type="subcellular location">
    <subcellularLocation>
        <location evidence="1">Nucleus</location>
        <location evidence="1">Nucleolus</location>
    </subcellularLocation>
</comment>
<evidence type="ECO:0000256" key="4">
    <source>
        <dbReference type="ARBA" id="ARBA00022771"/>
    </source>
</evidence>
<accession>A0A024TPH1</accession>
<dbReference type="GO" id="GO:0042790">
    <property type="term" value="P:nucleolar large rRNA transcription by RNA polymerase I"/>
    <property type="evidence" value="ECO:0007669"/>
    <property type="project" value="TreeGrafter"/>
</dbReference>
<evidence type="ECO:0000256" key="3">
    <source>
        <dbReference type="ARBA" id="ARBA00022723"/>
    </source>
</evidence>
<dbReference type="VEuPathDB" id="FungiDB:H310_11166"/>
<evidence type="ECO:0000313" key="12">
    <source>
        <dbReference type="EMBL" id="ETV95262.1"/>
    </source>
</evidence>
<evidence type="ECO:0000256" key="8">
    <source>
        <dbReference type="ARBA" id="ARBA00023163"/>
    </source>
</evidence>
<dbReference type="GO" id="GO:0070860">
    <property type="term" value="C:RNA polymerase I core factor complex"/>
    <property type="evidence" value="ECO:0007669"/>
    <property type="project" value="InterPro"/>
</dbReference>
<keyword evidence="9" id="KW-0539">Nucleus</keyword>
<dbReference type="GeneID" id="20088216"/>
<keyword evidence="8" id="KW-0804">Transcription</keyword>
<dbReference type="EMBL" id="KI913981">
    <property type="protein sequence ID" value="ETV95262.1"/>
    <property type="molecule type" value="Genomic_DNA"/>
</dbReference>
<dbReference type="GO" id="GO:0001164">
    <property type="term" value="F:RNA polymerase I core promoter sequence-specific DNA binding"/>
    <property type="evidence" value="ECO:0007669"/>
    <property type="project" value="InterPro"/>
</dbReference>
<proteinExistence type="inferred from homology"/>
<keyword evidence="5" id="KW-0862">Zinc</keyword>
<keyword evidence="3" id="KW-0479">Metal-binding</keyword>
<evidence type="ECO:0000256" key="1">
    <source>
        <dbReference type="ARBA" id="ARBA00004604"/>
    </source>
</evidence>
<name>A0A024TPH1_9STRA</name>
<protein>
    <recommendedName>
        <fullName evidence="11">Rrn7/TAF1B N-terminal cyclin domain-containing protein</fullName>
    </recommendedName>
</protein>
<dbReference type="eggNOG" id="ENOG502QUKF">
    <property type="taxonomic scope" value="Eukaryota"/>
</dbReference>
<dbReference type="PANTHER" id="PTHR31576">
    <property type="entry name" value="TATA BOX-BINDING PROTEIN-ASSOCIATED FACTOR RNA POLYMERASE I SUBUNIT B"/>
    <property type="match status" value="1"/>
</dbReference>
<evidence type="ECO:0000256" key="7">
    <source>
        <dbReference type="ARBA" id="ARBA00023125"/>
    </source>
</evidence>
<evidence type="ECO:0000259" key="11">
    <source>
        <dbReference type="Pfam" id="PF20644"/>
    </source>
</evidence>
<dbReference type="RefSeq" id="XP_008875963.1">
    <property type="nucleotide sequence ID" value="XM_008877741.1"/>
</dbReference>
<dbReference type="InterPro" id="IPR048540">
    <property type="entry name" value="Rrn7_cyclin_N"/>
</dbReference>
<dbReference type="Pfam" id="PF20644">
    <property type="entry name" value="Rrn7_cyclin_N"/>
    <property type="match status" value="1"/>
</dbReference>
<organism evidence="12">
    <name type="scientific">Aphanomyces invadans</name>
    <dbReference type="NCBI Taxonomy" id="157072"/>
    <lineage>
        <taxon>Eukaryota</taxon>
        <taxon>Sar</taxon>
        <taxon>Stramenopiles</taxon>
        <taxon>Oomycota</taxon>
        <taxon>Saprolegniomycetes</taxon>
        <taxon>Saprolegniales</taxon>
        <taxon>Verrucalvaceae</taxon>
        <taxon>Aphanomyces</taxon>
    </lineage>
</organism>